<gene>
    <name evidence="2" type="primary">Necator_chrX.g25937</name>
    <name evidence="2" type="ORF">RB195_025771</name>
</gene>
<dbReference type="InterPro" id="IPR001251">
    <property type="entry name" value="CRAL-TRIO_dom"/>
</dbReference>
<dbReference type="Gene3D" id="3.40.525.10">
    <property type="entry name" value="CRAL-TRIO lipid binding domain"/>
    <property type="match status" value="1"/>
</dbReference>
<sequence>MRLSSRLRAARAAGMSGVVVGSKRHEALMHLSKHVEHSGDDRNICDDSERALAGLRKDELSRFDPSPAKPDHHTTMDSENALRTALSGVLCPEHDTHFHIRRWLNGYDGDVAKAAEKYKEYSRIRKSLGYDDFINVKKLYDDKTNCARYVRQSRLTSKWINEKDNGIVFVEMSIEDPKKFMKVVRVGEYLRSFFGYCEYFQNLVLEREKATGRQSHGICIFDMKGIAVTPYMSPTSPINCLMLARVNIWLDYYAELLKHVIIVNPPTFLALAWKVISFLLPAKVHNRFHFASKYPDQLAPYLSMNAIPPAFSGSCDISSELDNGCFKSAKITDDDYVEDGSLWKAHGVEPLPESRTVKAGEEVIVEFSTGGKGKMIYQYTVNAEVQIWFQQDEMDLTPRFKMMTPKLSEEEIVDLKCDSQVILRVCNRSKMFSAKVNFAVAFL</sequence>
<dbReference type="Gene3D" id="2.60.120.680">
    <property type="entry name" value="GOLD domain"/>
    <property type="match status" value="1"/>
</dbReference>
<dbReference type="PROSITE" id="PS50191">
    <property type="entry name" value="CRAL_TRIO"/>
    <property type="match status" value="1"/>
</dbReference>
<dbReference type="SUPFAM" id="SSF52087">
    <property type="entry name" value="CRAL/TRIO domain"/>
    <property type="match status" value="1"/>
</dbReference>
<dbReference type="Pfam" id="PF00650">
    <property type="entry name" value="CRAL_TRIO"/>
    <property type="match status" value="1"/>
</dbReference>
<dbReference type="CDD" id="cd00170">
    <property type="entry name" value="SEC14"/>
    <property type="match status" value="1"/>
</dbReference>
<dbReference type="InterPro" id="IPR053302">
    <property type="entry name" value="CRAL-TRIO_domain"/>
</dbReference>
<feature type="domain" description="CRAL-TRIO" evidence="1">
    <location>
        <begin position="143"/>
        <end position="319"/>
    </location>
</feature>
<dbReference type="SMART" id="SM00516">
    <property type="entry name" value="SEC14"/>
    <property type="match status" value="1"/>
</dbReference>
<evidence type="ECO:0000259" key="1">
    <source>
        <dbReference type="PROSITE" id="PS50191"/>
    </source>
</evidence>
<dbReference type="InterPro" id="IPR036865">
    <property type="entry name" value="CRAL-TRIO_dom_sf"/>
</dbReference>
<evidence type="ECO:0000313" key="3">
    <source>
        <dbReference type="Proteomes" id="UP001303046"/>
    </source>
</evidence>
<name>A0ABR1ETS9_NECAM</name>
<dbReference type="EMBL" id="JAVFWL010000006">
    <property type="protein sequence ID" value="KAK6766057.1"/>
    <property type="molecule type" value="Genomic_DNA"/>
</dbReference>
<accession>A0ABR1ETS9</accession>
<proteinExistence type="predicted"/>
<comment type="caution">
    <text evidence="2">The sequence shown here is derived from an EMBL/GenBank/DDBJ whole genome shotgun (WGS) entry which is preliminary data.</text>
</comment>
<reference evidence="2 3" key="1">
    <citation type="submission" date="2023-08" db="EMBL/GenBank/DDBJ databases">
        <title>A Necator americanus chromosomal reference genome.</title>
        <authorList>
            <person name="Ilik V."/>
            <person name="Petrzelkova K.J."/>
            <person name="Pardy F."/>
            <person name="Fuh T."/>
            <person name="Niatou-Singa F.S."/>
            <person name="Gouil Q."/>
            <person name="Baker L."/>
            <person name="Ritchie M.E."/>
            <person name="Jex A.R."/>
            <person name="Gazzola D."/>
            <person name="Li H."/>
            <person name="Toshio Fujiwara R."/>
            <person name="Zhan B."/>
            <person name="Aroian R.V."/>
            <person name="Pafco B."/>
            <person name="Schwarz E.M."/>
        </authorList>
    </citation>
    <scope>NUCLEOTIDE SEQUENCE [LARGE SCALE GENOMIC DNA]</scope>
    <source>
        <strain evidence="2 3">Aroian</strain>
        <tissue evidence="2">Whole animal</tissue>
    </source>
</reference>
<dbReference type="Proteomes" id="UP001303046">
    <property type="component" value="Unassembled WGS sequence"/>
</dbReference>
<organism evidence="2 3">
    <name type="scientific">Necator americanus</name>
    <name type="common">Human hookworm</name>
    <dbReference type="NCBI Taxonomy" id="51031"/>
    <lineage>
        <taxon>Eukaryota</taxon>
        <taxon>Metazoa</taxon>
        <taxon>Ecdysozoa</taxon>
        <taxon>Nematoda</taxon>
        <taxon>Chromadorea</taxon>
        <taxon>Rhabditida</taxon>
        <taxon>Rhabditina</taxon>
        <taxon>Rhabditomorpha</taxon>
        <taxon>Strongyloidea</taxon>
        <taxon>Ancylostomatidae</taxon>
        <taxon>Bunostominae</taxon>
        <taxon>Necator</taxon>
    </lineage>
</organism>
<evidence type="ECO:0000313" key="2">
    <source>
        <dbReference type="EMBL" id="KAK6766057.1"/>
    </source>
</evidence>
<protein>
    <recommendedName>
        <fullName evidence="1">CRAL-TRIO domain-containing protein</fullName>
    </recommendedName>
</protein>
<dbReference type="PANTHER" id="PTHR47159:SF6">
    <property type="entry name" value="CRAL-TRIO DOMAIN-CONTAINING PROTEIN"/>
    <property type="match status" value="1"/>
</dbReference>
<dbReference type="PANTHER" id="PTHR47159">
    <property type="entry name" value="PROTEIN CBG07705-RELATED"/>
    <property type="match status" value="1"/>
</dbReference>
<keyword evidence="3" id="KW-1185">Reference proteome</keyword>